<evidence type="ECO:0000313" key="1">
    <source>
        <dbReference type="EMBL" id="TMW59740.1"/>
    </source>
</evidence>
<name>A0A8K1CAX1_PYTOL</name>
<dbReference type="AlphaFoldDB" id="A0A8K1CAX1"/>
<proteinExistence type="predicted"/>
<keyword evidence="2" id="KW-1185">Reference proteome</keyword>
<dbReference type="Proteomes" id="UP000794436">
    <property type="component" value="Unassembled WGS sequence"/>
</dbReference>
<gene>
    <name evidence="1" type="ORF">Poli38472_004809</name>
</gene>
<comment type="caution">
    <text evidence="1">The sequence shown here is derived from an EMBL/GenBank/DDBJ whole genome shotgun (WGS) entry which is preliminary data.</text>
</comment>
<dbReference type="EMBL" id="SPLM01000109">
    <property type="protein sequence ID" value="TMW59740.1"/>
    <property type="molecule type" value="Genomic_DNA"/>
</dbReference>
<dbReference type="SUPFAM" id="SSF56973">
    <property type="entry name" value="Aerolisin/ETX pore-forming domain"/>
    <property type="match status" value="1"/>
</dbReference>
<organism evidence="1 2">
    <name type="scientific">Pythium oligandrum</name>
    <name type="common">Mycoparasitic fungus</name>
    <dbReference type="NCBI Taxonomy" id="41045"/>
    <lineage>
        <taxon>Eukaryota</taxon>
        <taxon>Sar</taxon>
        <taxon>Stramenopiles</taxon>
        <taxon>Oomycota</taxon>
        <taxon>Peronosporomycetes</taxon>
        <taxon>Pythiales</taxon>
        <taxon>Pythiaceae</taxon>
        <taxon>Pythium</taxon>
    </lineage>
</organism>
<evidence type="ECO:0000313" key="2">
    <source>
        <dbReference type="Proteomes" id="UP000794436"/>
    </source>
</evidence>
<protein>
    <submittedName>
        <fullName evidence="1">Uncharacterized protein</fullName>
    </submittedName>
</protein>
<reference evidence="1" key="1">
    <citation type="submission" date="2019-03" db="EMBL/GenBank/DDBJ databases">
        <title>Long read genome sequence of the mycoparasitic Pythium oligandrum ATCC 38472 isolated from sugarbeet rhizosphere.</title>
        <authorList>
            <person name="Gaulin E."/>
        </authorList>
    </citation>
    <scope>NUCLEOTIDE SEQUENCE</scope>
    <source>
        <strain evidence="1">ATCC 38472_TT</strain>
    </source>
</reference>
<accession>A0A8K1CAX1</accession>
<sequence>MAGAKEGCKKKRIAVGSGLVVGALGRAGDMLDRFGFIFLEEIVNIEAEIDGDITARRIEDKAGDEDMLVNASDTNQQHTQMYNWTERLSYSLQVTRGHFMRDGWYARVPIRVRVASNTSAQDGDNWEHHMLNQEMDHMVSGAETTIETPKEQCINVVVPPSCQVTLQYRVGTSASSERRGGHWIVTTASGTRTFEFHGHLFISETYRNFSSAKTPL</sequence>